<organism evidence="1 2">
    <name type="scientific">Glomus cerebriforme</name>
    <dbReference type="NCBI Taxonomy" id="658196"/>
    <lineage>
        <taxon>Eukaryota</taxon>
        <taxon>Fungi</taxon>
        <taxon>Fungi incertae sedis</taxon>
        <taxon>Mucoromycota</taxon>
        <taxon>Glomeromycotina</taxon>
        <taxon>Glomeromycetes</taxon>
        <taxon>Glomerales</taxon>
        <taxon>Glomeraceae</taxon>
        <taxon>Glomus</taxon>
    </lineage>
</organism>
<dbReference type="Proteomes" id="UP000265703">
    <property type="component" value="Unassembled WGS sequence"/>
</dbReference>
<evidence type="ECO:0008006" key="3">
    <source>
        <dbReference type="Google" id="ProtNLM"/>
    </source>
</evidence>
<reference evidence="1 2" key="1">
    <citation type="submission" date="2018-06" db="EMBL/GenBank/DDBJ databases">
        <title>Comparative genomics reveals the genomic features of Rhizophagus irregularis, R. cerebriforme, R. diaphanum and Gigaspora rosea, and their symbiotic lifestyle signature.</title>
        <authorList>
            <person name="Morin E."/>
            <person name="San Clemente H."/>
            <person name="Chen E.C.H."/>
            <person name="De La Providencia I."/>
            <person name="Hainaut M."/>
            <person name="Kuo A."/>
            <person name="Kohler A."/>
            <person name="Murat C."/>
            <person name="Tang N."/>
            <person name="Roy S."/>
            <person name="Loubradou J."/>
            <person name="Henrissat B."/>
            <person name="Grigoriev I.V."/>
            <person name="Corradi N."/>
            <person name="Roux C."/>
            <person name="Martin F.M."/>
        </authorList>
    </citation>
    <scope>NUCLEOTIDE SEQUENCE [LARGE SCALE GENOMIC DNA]</scope>
    <source>
        <strain evidence="1 2">DAOM 227022</strain>
    </source>
</reference>
<evidence type="ECO:0000313" key="1">
    <source>
        <dbReference type="EMBL" id="RIA79260.1"/>
    </source>
</evidence>
<proteinExistence type="predicted"/>
<protein>
    <recommendedName>
        <fullName evidence="3">Reverse transcriptase zinc-binding domain-containing protein</fullName>
    </recommendedName>
</protein>
<dbReference type="AlphaFoldDB" id="A0A397RYD4"/>
<sequence>MTFAILNNNNVKSTETDFTSTKKKSFKIKLLLEEISTVEQVKKSVYGLYKNMLCPLCNQEKETFNHVWTCLDIYYIMEGIITDIKDKLERLLIEKGHINKKQSIQYSMKLTLR</sequence>
<dbReference type="OrthoDB" id="10604943at2759"/>
<keyword evidence="2" id="KW-1185">Reference proteome</keyword>
<dbReference type="EMBL" id="QKYT01001418">
    <property type="protein sequence ID" value="RIA79260.1"/>
    <property type="molecule type" value="Genomic_DNA"/>
</dbReference>
<comment type="caution">
    <text evidence="1">The sequence shown here is derived from an EMBL/GenBank/DDBJ whole genome shotgun (WGS) entry which is preliminary data.</text>
</comment>
<gene>
    <name evidence="1" type="ORF">C1645_841134</name>
</gene>
<name>A0A397RYD4_9GLOM</name>
<evidence type="ECO:0000313" key="2">
    <source>
        <dbReference type="Proteomes" id="UP000265703"/>
    </source>
</evidence>
<accession>A0A397RYD4</accession>